<dbReference type="EMBL" id="CP032544">
    <property type="protein sequence ID" value="AZJ32726.1"/>
    <property type="molecule type" value="Genomic_DNA"/>
</dbReference>
<evidence type="ECO:0000313" key="3">
    <source>
        <dbReference type="Proteomes" id="UP000269693"/>
    </source>
</evidence>
<protein>
    <submittedName>
        <fullName evidence="2">Uncharacterized protein</fullName>
    </submittedName>
</protein>
<dbReference type="Proteomes" id="UP000269693">
    <property type="component" value="Chromosome"/>
</dbReference>
<evidence type="ECO:0000313" key="1">
    <source>
        <dbReference type="EMBL" id="AZJ32726.1"/>
    </source>
</evidence>
<reference evidence="2" key="2">
    <citation type="submission" date="2020-04" db="EMBL/GenBank/DDBJ databases">
        <title>Tenacibaculum mesophilum bac2.</title>
        <authorList>
            <person name="Li M."/>
        </authorList>
    </citation>
    <scope>NUCLEOTIDE SEQUENCE</scope>
    <source>
        <strain evidence="2">Bac2</strain>
    </source>
</reference>
<keyword evidence="3" id="KW-1185">Reference proteome</keyword>
<organism evidence="2 4">
    <name type="scientific">Tenacibaculum mesophilum</name>
    <dbReference type="NCBI Taxonomy" id="104268"/>
    <lineage>
        <taxon>Bacteria</taxon>
        <taxon>Pseudomonadati</taxon>
        <taxon>Bacteroidota</taxon>
        <taxon>Flavobacteriia</taxon>
        <taxon>Flavobacteriales</taxon>
        <taxon>Flavobacteriaceae</taxon>
        <taxon>Tenacibaculum</taxon>
    </lineage>
</organism>
<dbReference type="EMBL" id="CP050861">
    <property type="protein sequence ID" value="UTD15403.1"/>
    <property type="molecule type" value="Genomic_DNA"/>
</dbReference>
<sequence length="120" mass="13891">MKNNITTIFLITVILSTSAQEIKKKEKAPGSIYTFSNTYSTFYDSSTVNKNLDLNGLSFFIVNQQDIDNNSFSIPFDKLNKKPTSFIYDDYIDYQNNNLLKGFLKKNDPTHWSPQQMQLQ</sequence>
<name>A0AAE9SGC0_9FLAO</name>
<dbReference type="RefSeq" id="WP_047790332.1">
    <property type="nucleotide sequence ID" value="NZ_CP032544.1"/>
</dbReference>
<proteinExistence type="predicted"/>
<evidence type="ECO:0000313" key="2">
    <source>
        <dbReference type="EMBL" id="UTD15403.1"/>
    </source>
</evidence>
<accession>A0AAE9SGC0</accession>
<evidence type="ECO:0000313" key="4">
    <source>
        <dbReference type="Proteomes" id="UP001056837"/>
    </source>
</evidence>
<reference evidence="1 3" key="1">
    <citation type="submission" date="2018-09" db="EMBL/GenBank/DDBJ databases">
        <title>Insights into the microbiota of Asian seabass (Lates calcarifer) with tenacibaculosis symptoms and description of sp. nov. Tenacibaculum singaporense.</title>
        <authorList>
            <person name="Miyake S."/>
            <person name="Soh M."/>
            <person name="Azman M.N."/>
            <person name="Ngoh S.Y."/>
            <person name="Orban L."/>
            <person name="Seedorf H."/>
        </authorList>
    </citation>
    <scope>NUCLEOTIDE SEQUENCE [LARGE SCALE GENOMIC DNA]</scope>
    <source>
        <strain evidence="1 3">DSM 13764</strain>
    </source>
</reference>
<dbReference type="Proteomes" id="UP001056837">
    <property type="component" value="Chromosome"/>
</dbReference>
<dbReference type="AlphaFoldDB" id="A0AAE9SGC0"/>
<gene>
    <name evidence="1" type="ORF">D6200_09220</name>
    <name evidence="2" type="ORF">HER15_07960</name>
</gene>